<dbReference type="PANTHER" id="PTHR33418:SF1">
    <property type="entry name" value="HELICASE-ASSOCIATED DOMAIN-CONTAINING PROTEIN"/>
    <property type="match status" value="1"/>
</dbReference>
<organism evidence="2 3">
    <name type="scientific">Cellulosimicrobium funkei</name>
    <dbReference type="NCBI Taxonomy" id="264251"/>
    <lineage>
        <taxon>Bacteria</taxon>
        <taxon>Bacillati</taxon>
        <taxon>Actinomycetota</taxon>
        <taxon>Actinomycetes</taxon>
        <taxon>Micrococcales</taxon>
        <taxon>Promicromonosporaceae</taxon>
        <taxon>Cellulosimicrobium</taxon>
    </lineage>
</organism>
<dbReference type="AlphaFoldDB" id="A0A4Y8QY96"/>
<accession>A0A4Y8QY96</accession>
<gene>
    <name evidence="2" type="ORF">E1O70_18305</name>
</gene>
<dbReference type="Pfam" id="PF03457">
    <property type="entry name" value="HA"/>
    <property type="match status" value="2"/>
</dbReference>
<proteinExistence type="predicted"/>
<comment type="caution">
    <text evidence="2">The sequence shown here is derived from an EMBL/GenBank/DDBJ whole genome shotgun (WGS) entry which is preliminary data.</text>
</comment>
<dbReference type="GeneID" id="95686439"/>
<evidence type="ECO:0000259" key="1">
    <source>
        <dbReference type="Pfam" id="PF03457"/>
    </source>
</evidence>
<feature type="domain" description="Helicase-associated" evidence="1">
    <location>
        <begin position="84"/>
        <end position="140"/>
    </location>
</feature>
<dbReference type="RefSeq" id="WP_061269115.1">
    <property type="nucleotide sequence ID" value="NZ_SOZH01000012.1"/>
</dbReference>
<dbReference type="EMBL" id="SOZH01000012">
    <property type="protein sequence ID" value="TFF04399.1"/>
    <property type="molecule type" value="Genomic_DNA"/>
</dbReference>
<name>A0A4Y8QY96_9MICO</name>
<dbReference type="Gene3D" id="6.10.140.530">
    <property type="match status" value="1"/>
</dbReference>
<dbReference type="Proteomes" id="UP000298003">
    <property type="component" value="Unassembled WGS sequence"/>
</dbReference>
<reference evidence="2 3" key="1">
    <citation type="submission" date="2019-03" db="EMBL/GenBank/DDBJ databases">
        <title>Cellulosimicrobium funkei JCM14302 Assembly.</title>
        <authorList>
            <person name="Dou T."/>
        </authorList>
    </citation>
    <scope>NUCLEOTIDE SEQUENCE [LARGE SCALE GENOMIC DNA]</scope>
    <source>
        <strain evidence="2 3">JCM 14302</strain>
    </source>
</reference>
<dbReference type="PANTHER" id="PTHR33418">
    <property type="entry name" value="HELICASE-ASSOCIATED"/>
    <property type="match status" value="1"/>
</dbReference>
<evidence type="ECO:0000313" key="2">
    <source>
        <dbReference type="EMBL" id="TFF04399.1"/>
    </source>
</evidence>
<sequence length="363" mass="39940">MSAARVPSMPGDWDLFLRELDWWVAEHGNARVPQHATSRPVDGKPYPLGRHVSKLRVRKAMDGLDPELAAQLESRTGWAWDAASAQWQEKAAQLRAYFDEHGSLDGLTANQRAVGAWLVRQRARVDELTDAQQQALRAIPGALEDRKSMVDPFVDRVHTWLAAHPGATAADIAVKTTLTLADGTEVALGKQASNYRTRYAAGKLDDASARKIESLPGWTWGPRTDLWWQRLGELRAHHRAHRSLAGLSAANPTLQTWLRQQPSRALTPERAVALAQVPGALPTVSKTEEIVLAARAWLGQDTSRTLSSVTTRTKLELPDGTTVPLGRRLAELRRAHAAGELSPTDIETVATLPGWTWQRGAHA</sequence>
<feature type="domain" description="Helicase-associated" evidence="1">
    <location>
        <begin position="12"/>
        <end position="74"/>
    </location>
</feature>
<evidence type="ECO:0000313" key="3">
    <source>
        <dbReference type="Proteomes" id="UP000298003"/>
    </source>
</evidence>
<protein>
    <recommendedName>
        <fullName evidence="1">Helicase-associated domain-containing protein</fullName>
    </recommendedName>
</protein>
<dbReference type="InterPro" id="IPR005114">
    <property type="entry name" value="Helicase_assoc"/>
</dbReference>
<keyword evidence="3" id="KW-1185">Reference proteome</keyword>